<dbReference type="RefSeq" id="WP_109532012.1">
    <property type="nucleotide sequence ID" value="NZ_QEYD01000002.1"/>
</dbReference>
<dbReference type="EMBL" id="QEYD01000002">
    <property type="protein sequence ID" value="PWE30934.1"/>
    <property type="molecule type" value="Genomic_DNA"/>
</dbReference>
<evidence type="ECO:0000256" key="2">
    <source>
        <dbReference type="PROSITE-ProRule" id="PRU00335"/>
    </source>
</evidence>
<dbReference type="GO" id="GO:0003700">
    <property type="term" value="F:DNA-binding transcription factor activity"/>
    <property type="evidence" value="ECO:0007669"/>
    <property type="project" value="TreeGrafter"/>
</dbReference>
<dbReference type="Gene3D" id="1.10.357.10">
    <property type="entry name" value="Tetracycline Repressor, domain 2"/>
    <property type="match status" value="1"/>
</dbReference>
<dbReference type="GO" id="GO:0000976">
    <property type="term" value="F:transcription cis-regulatory region binding"/>
    <property type="evidence" value="ECO:0007669"/>
    <property type="project" value="TreeGrafter"/>
</dbReference>
<feature type="domain" description="HTH tetR-type" evidence="3">
    <location>
        <begin position="7"/>
        <end position="67"/>
    </location>
</feature>
<evidence type="ECO:0000259" key="3">
    <source>
        <dbReference type="PROSITE" id="PS50977"/>
    </source>
</evidence>
<dbReference type="PANTHER" id="PTHR30055:SF196">
    <property type="entry name" value="HTH-TYPE TRANSCRIPTIONAL REGULATOR RUTR"/>
    <property type="match status" value="1"/>
</dbReference>
<dbReference type="SUPFAM" id="SSF46689">
    <property type="entry name" value="Homeodomain-like"/>
    <property type="match status" value="1"/>
</dbReference>
<dbReference type="GeneID" id="94364052"/>
<evidence type="ECO:0000313" key="5">
    <source>
        <dbReference type="Proteomes" id="UP000244940"/>
    </source>
</evidence>
<dbReference type="OrthoDB" id="2356263at2"/>
<dbReference type="PANTHER" id="PTHR30055">
    <property type="entry name" value="HTH-TYPE TRANSCRIPTIONAL REGULATOR RUTR"/>
    <property type="match status" value="1"/>
</dbReference>
<dbReference type="Pfam" id="PF08362">
    <property type="entry name" value="TetR_C_3"/>
    <property type="match status" value="1"/>
</dbReference>
<protein>
    <submittedName>
        <fullName evidence="4">TetR family transcriptional regulator</fullName>
    </submittedName>
</protein>
<dbReference type="InterPro" id="IPR001647">
    <property type="entry name" value="HTH_TetR"/>
</dbReference>
<dbReference type="GO" id="GO:0045892">
    <property type="term" value="P:negative regulation of DNA-templated transcription"/>
    <property type="evidence" value="ECO:0007669"/>
    <property type="project" value="InterPro"/>
</dbReference>
<dbReference type="PRINTS" id="PR00455">
    <property type="entry name" value="HTHTETR"/>
</dbReference>
<organism evidence="4 5">
    <name type="scientific">Pararhodobacter marinus</name>
    <dbReference type="NCBI Taxonomy" id="2184063"/>
    <lineage>
        <taxon>Bacteria</taxon>
        <taxon>Pseudomonadati</taxon>
        <taxon>Pseudomonadota</taxon>
        <taxon>Alphaproteobacteria</taxon>
        <taxon>Rhodobacterales</taxon>
        <taxon>Paracoccaceae</taxon>
        <taxon>Pararhodobacter</taxon>
    </lineage>
</organism>
<dbReference type="InterPro" id="IPR009057">
    <property type="entry name" value="Homeodomain-like_sf"/>
</dbReference>
<dbReference type="Gene3D" id="1.10.10.60">
    <property type="entry name" value="Homeodomain-like"/>
    <property type="match status" value="1"/>
</dbReference>
<feature type="DNA-binding region" description="H-T-H motif" evidence="2">
    <location>
        <begin position="30"/>
        <end position="49"/>
    </location>
</feature>
<dbReference type="InterPro" id="IPR013573">
    <property type="entry name" value="Tscrpt_reg_YcdC_C"/>
</dbReference>
<accession>A0A2U2CGP0</accession>
<dbReference type="PROSITE" id="PS50977">
    <property type="entry name" value="HTH_TETR_2"/>
    <property type="match status" value="1"/>
</dbReference>
<reference evidence="4 5" key="1">
    <citation type="submission" date="2018-05" db="EMBL/GenBank/DDBJ databases">
        <title>Pararhodobacter marina sp. nov., isolated from deep-sea water of the Indian Ocean.</title>
        <authorList>
            <person name="Lai Q.Sr."/>
            <person name="Liu X."/>
            <person name="Shao Z."/>
        </authorList>
    </citation>
    <scope>NUCLEOTIDE SEQUENCE [LARGE SCALE GENOMIC DNA]</scope>
    <source>
        <strain evidence="4 5">CIC4N-9</strain>
    </source>
</reference>
<keyword evidence="5" id="KW-1185">Reference proteome</keyword>
<evidence type="ECO:0000256" key="1">
    <source>
        <dbReference type="ARBA" id="ARBA00023125"/>
    </source>
</evidence>
<evidence type="ECO:0000313" key="4">
    <source>
        <dbReference type="EMBL" id="PWE30934.1"/>
    </source>
</evidence>
<dbReference type="Proteomes" id="UP000244940">
    <property type="component" value="Unassembled WGS sequence"/>
</dbReference>
<comment type="caution">
    <text evidence="4">The sequence shown here is derived from an EMBL/GenBank/DDBJ whole genome shotgun (WGS) entry which is preliminary data.</text>
</comment>
<sequence length="197" mass="22415">MTTRIQRRNRRVILEAALDVFSAQGFRGATLDQIAGVAGLSKPNLLYYFDSKEAMHRALLADLLDTWLAPLRAMNPDGNGRDEIKAYMRRKLQMSRELPRESRLFANEVLQGAPRLADLIGGDLKRLVDDQAQVIRRWITNGQIAAVDPYHLIFSIWALTQHYADFDAQIRMIRTGADPMDGAETYLETLFDKLLQP</sequence>
<keyword evidence="1 2" id="KW-0238">DNA-binding</keyword>
<proteinExistence type="predicted"/>
<dbReference type="InterPro" id="IPR036271">
    <property type="entry name" value="Tet_transcr_reg_TetR-rel_C_sf"/>
</dbReference>
<dbReference type="AlphaFoldDB" id="A0A2U2CGP0"/>
<name>A0A2U2CGP0_9RHOB</name>
<dbReference type="InterPro" id="IPR050109">
    <property type="entry name" value="HTH-type_TetR-like_transc_reg"/>
</dbReference>
<dbReference type="SUPFAM" id="SSF48498">
    <property type="entry name" value="Tetracyclin repressor-like, C-terminal domain"/>
    <property type="match status" value="1"/>
</dbReference>
<dbReference type="Pfam" id="PF00440">
    <property type="entry name" value="TetR_N"/>
    <property type="match status" value="1"/>
</dbReference>
<gene>
    <name evidence="4" type="ORF">C4N9_04045</name>
</gene>